<evidence type="ECO:0000313" key="4">
    <source>
        <dbReference type="Proteomes" id="UP000642910"/>
    </source>
</evidence>
<dbReference type="EMBL" id="JADPKZ010000043">
    <property type="protein sequence ID" value="MBF8378342.1"/>
    <property type="molecule type" value="Genomic_DNA"/>
</dbReference>
<proteinExistence type="predicted"/>
<dbReference type="GO" id="GO:0052913">
    <property type="term" value="F:16S rRNA (guanine(966)-N(2))-methyltransferase activity"/>
    <property type="evidence" value="ECO:0007669"/>
    <property type="project" value="UniProtKB-EC"/>
</dbReference>
<dbReference type="InterPro" id="IPR004398">
    <property type="entry name" value="RNA_MeTrfase_RsmD"/>
</dbReference>
<comment type="caution">
    <text evidence="3">The sequence shown here is derived from an EMBL/GenBank/DDBJ whole genome shotgun (WGS) entry which is preliminary data.</text>
</comment>
<dbReference type="Proteomes" id="UP000642910">
    <property type="component" value="Unassembled WGS sequence"/>
</dbReference>
<dbReference type="NCBIfam" id="TIGR00095">
    <property type="entry name" value="16S rRNA (guanine(966)-N(2))-methyltransferase RsmD"/>
    <property type="match status" value="1"/>
</dbReference>
<dbReference type="PIRSF" id="PIRSF004553">
    <property type="entry name" value="CHP00095"/>
    <property type="match status" value="1"/>
</dbReference>
<reference evidence="3 4" key="1">
    <citation type="submission" date="2020-11" db="EMBL/GenBank/DDBJ databases">
        <title>Genomic insight of Alicyclobacillus mali FL 18 reveals a new arsenic-resistant strain, with potential in environmental biotechnology.</title>
        <authorList>
            <person name="Fiorentino G."/>
            <person name="Gallo G."/>
            <person name="Aulitto M."/>
        </authorList>
    </citation>
    <scope>NUCLEOTIDE SEQUENCE [LARGE SCALE GENOMIC DNA]</scope>
    <source>
        <strain evidence="3 4">FL 18</strain>
    </source>
</reference>
<evidence type="ECO:0000256" key="2">
    <source>
        <dbReference type="ARBA" id="ARBA00022679"/>
    </source>
</evidence>
<dbReference type="SUPFAM" id="SSF53335">
    <property type="entry name" value="S-adenosyl-L-methionine-dependent methyltransferases"/>
    <property type="match status" value="1"/>
</dbReference>
<keyword evidence="1 3" id="KW-0489">Methyltransferase</keyword>
<dbReference type="Pfam" id="PF03602">
    <property type="entry name" value="Cons_hypoth95"/>
    <property type="match status" value="1"/>
</dbReference>
<sequence>MRVIAGRWRGISLEAPRGSAVRPTTDRVKESMFNLIPHQLQGVVIDLFAGTGALGIEALSRGASRAIFVDRDPRSARLVRRNLDRVGAASEAEVWVLDWAQALRRFETSDLVASYVFVDPPYHADLWLPVLRALPPGRVSGAVICELPASLALPDETGDFVLHKARAYGDIAVRIYRSRSSVQI</sequence>
<keyword evidence="4" id="KW-1185">Reference proteome</keyword>
<dbReference type="PANTHER" id="PTHR43542">
    <property type="entry name" value="METHYLTRANSFERASE"/>
    <property type="match status" value="1"/>
</dbReference>
<dbReference type="PANTHER" id="PTHR43542:SF1">
    <property type="entry name" value="METHYLTRANSFERASE"/>
    <property type="match status" value="1"/>
</dbReference>
<evidence type="ECO:0000256" key="1">
    <source>
        <dbReference type="ARBA" id="ARBA00022603"/>
    </source>
</evidence>
<dbReference type="EC" id="2.1.1.171" evidence="3"/>
<name>A0ABS0F4W1_9BACL</name>
<organism evidence="3 4">
    <name type="scientific">Alicyclobacillus mali</name>
    <name type="common">ex Roth et al. 2021</name>
    <dbReference type="NCBI Taxonomy" id="1123961"/>
    <lineage>
        <taxon>Bacteria</taxon>
        <taxon>Bacillati</taxon>
        <taxon>Bacillota</taxon>
        <taxon>Bacilli</taxon>
        <taxon>Bacillales</taxon>
        <taxon>Alicyclobacillaceae</taxon>
        <taxon>Alicyclobacillus</taxon>
    </lineage>
</organism>
<dbReference type="RefSeq" id="WP_067851249.1">
    <property type="nucleotide sequence ID" value="NZ_JADPKZ010000043.1"/>
</dbReference>
<accession>A0ABS0F4W1</accession>
<dbReference type="CDD" id="cd02440">
    <property type="entry name" value="AdoMet_MTases"/>
    <property type="match status" value="1"/>
</dbReference>
<dbReference type="InterPro" id="IPR029063">
    <property type="entry name" value="SAM-dependent_MTases_sf"/>
</dbReference>
<evidence type="ECO:0000313" key="3">
    <source>
        <dbReference type="EMBL" id="MBF8378342.1"/>
    </source>
</evidence>
<dbReference type="Gene3D" id="3.40.50.150">
    <property type="entry name" value="Vaccinia Virus protein VP39"/>
    <property type="match status" value="1"/>
</dbReference>
<gene>
    <name evidence="3" type="primary">rsmD</name>
    <name evidence="3" type="ORF">IW967_10780</name>
</gene>
<protein>
    <submittedName>
        <fullName evidence="3">16S rRNA (Guanine(966)-N(2))-methyltransferase RsmD</fullName>
        <ecNumber evidence="3">2.1.1.171</ecNumber>
    </submittedName>
</protein>
<keyword evidence="2 3" id="KW-0808">Transferase</keyword>